<evidence type="ECO:0000259" key="1">
    <source>
        <dbReference type="Pfam" id="PF24698"/>
    </source>
</evidence>
<reference evidence="2 3" key="1">
    <citation type="submission" date="2020-08" db="EMBL/GenBank/DDBJ databases">
        <title>Genomic Encyclopedia of Type Strains, Phase IV (KMG-IV): sequencing the most valuable type-strain genomes for metagenomic binning, comparative biology and taxonomic classification.</title>
        <authorList>
            <person name="Goeker M."/>
        </authorList>
    </citation>
    <scope>NUCLEOTIDE SEQUENCE [LARGE SCALE GENOMIC DNA]</scope>
    <source>
        <strain evidence="2 3">DSM 23447</strain>
    </source>
</reference>
<dbReference type="RefSeq" id="WP_183311716.1">
    <property type="nucleotide sequence ID" value="NZ_JACIEW010000006.1"/>
</dbReference>
<sequence>MSKYEPLRKHLAQRQGNAPLSFAEIEEILGFSLPRSAYLYPAWWSNSGGTHVQSAAWQSAGYETRHVDLARHTVQFEPSERAGFDEMTQATLSDSDNTSETKHPLFGCMKGTSIVMPGVDLTEPADPDWGKVYDDEYEDANFPAKGAKSH</sequence>
<dbReference type="InterPro" id="IPR056079">
    <property type="entry name" value="DUF7662"/>
</dbReference>
<proteinExistence type="predicted"/>
<evidence type="ECO:0000313" key="2">
    <source>
        <dbReference type="EMBL" id="MBB4052910.1"/>
    </source>
</evidence>
<keyword evidence="3" id="KW-1185">Reference proteome</keyword>
<organism evidence="2 3">
    <name type="scientific">Devosia subaequoris</name>
    <dbReference type="NCBI Taxonomy" id="395930"/>
    <lineage>
        <taxon>Bacteria</taxon>
        <taxon>Pseudomonadati</taxon>
        <taxon>Pseudomonadota</taxon>
        <taxon>Alphaproteobacteria</taxon>
        <taxon>Hyphomicrobiales</taxon>
        <taxon>Devosiaceae</taxon>
        <taxon>Devosia</taxon>
    </lineage>
</organism>
<feature type="domain" description="DUF7662" evidence="1">
    <location>
        <begin position="4"/>
        <end position="76"/>
    </location>
</feature>
<accession>A0A7W6INJ8</accession>
<dbReference type="Pfam" id="PF24698">
    <property type="entry name" value="DUF7662"/>
    <property type="match status" value="1"/>
</dbReference>
<dbReference type="Proteomes" id="UP000547011">
    <property type="component" value="Unassembled WGS sequence"/>
</dbReference>
<dbReference type="EMBL" id="JACIEW010000006">
    <property type="protein sequence ID" value="MBB4052910.1"/>
    <property type="molecule type" value="Genomic_DNA"/>
</dbReference>
<gene>
    <name evidence="2" type="ORF">GGR20_002566</name>
</gene>
<comment type="caution">
    <text evidence="2">The sequence shown here is derived from an EMBL/GenBank/DDBJ whole genome shotgun (WGS) entry which is preliminary data.</text>
</comment>
<protein>
    <recommendedName>
        <fullName evidence="1">DUF7662 domain-containing protein</fullName>
    </recommendedName>
</protein>
<dbReference type="AlphaFoldDB" id="A0A7W6INJ8"/>
<evidence type="ECO:0000313" key="3">
    <source>
        <dbReference type="Proteomes" id="UP000547011"/>
    </source>
</evidence>
<name>A0A7W6INJ8_9HYPH</name>